<dbReference type="Pfam" id="PF03009">
    <property type="entry name" value="GDPD"/>
    <property type="match status" value="1"/>
</dbReference>
<feature type="domain" description="GP-PDE" evidence="7">
    <location>
        <begin position="195"/>
        <end position="243"/>
    </location>
</feature>
<dbReference type="GO" id="GO:0006071">
    <property type="term" value="P:glycerol metabolic process"/>
    <property type="evidence" value="ECO:0007669"/>
    <property type="project" value="UniProtKB-KW"/>
</dbReference>
<comment type="catalytic activity">
    <reaction evidence="6">
        <text>a sn-glycero-3-phosphodiester + H2O = an alcohol + sn-glycerol 3-phosphate + H(+)</text>
        <dbReference type="Rhea" id="RHEA:12969"/>
        <dbReference type="ChEBI" id="CHEBI:15377"/>
        <dbReference type="ChEBI" id="CHEBI:15378"/>
        <dbReference type="ChEBI" id="CHEBI:30879"/>
        <dbReference type="ChEBI" id="CHEBI:57597"/>
        <dbReference type="ChEBI" id="CHEBI:83408"/>
        <dbReference type="EC" id="3.1.4.46"/>
    </reaction>
</comment>
<dbReference type="GeneID" id="17300122"/>
<evidence type="ECO:0000313" key="8">
    <source>
        <dbReference type="EMBL" id="EKX43405.1"/>
    </source>
</evidence>
<dbReference type="InterPro" id="IPR017946">
    <property type="entry name" value="PLC-like_Pdiesterase_TIM-brl"/>
</dbReference>
<evidence type="ECO:0000256" key="6">
    <source>
        <dbReference type="ARBA" id="ARBA00047512"/>
    </source>
</evidence>
<reference evidence="8 10" key="1">
    <citation type="journal article" date="2012" name="Nature">
        <title>Algal genomes reveal evolutionary mosaicism and the fate of nucleomorphs.</title>
        <authorList>
            <consortium name="DOE Joint Genome Institute"/>
            <person name="Curtis B.A."/>
            <person name="Tanifuji G."/>
            <person name="Burki F."/>
            <person name="Gruber A."/>
            <person name="Irimia M."/>
            <person name="Maruyama S."/>
            <person name="Arias M.C."/>
            <person name="Ball S.G."/>
            <person name="Gile G.H."/>
            <person name="Hirakawa Y."/>
            <person name="Hopkins J.F."/>
            <person name="Kuo A."/>
            <person name="Rensing S.A."/>
            <person name="Schmutz J."/>
            <person name="Symeonidi A."/>
            <person name="Elias M."/>
            <person name="Eveleigh R.J."/>
            <person name="Herman E.K."/>
            <person name="Klute M.J."/>
            <person name="Nakayama T."/>
            <person name="Obornik M."/>
            <person name="Reyes-Prieto A."/>
            <person name="Armbrust E.V."/>
            <person name="Aves S.J."/>
            <person name="Beiko R.G."/>
            <person name="Coutinho P."/>
            <person name="Dacks J.B."/>
            <person name="Durnford D.G."/>
            <person name="Fast N.M."/>
            <person name="Green B.R."/>
            <person name="Grisdale C.J."/>
            <person name="Hempel F."/>
            <person name="Henrissat B."/>
            <person name="Hoppner M.P."/>
            <person name="Ishida K."/>
            <person name="Kim E."/>
            <person name="Koreny L."/>
            <person name="Kroth P.G."/>
            <person name="Liu Y."/>
            <person name="Malik S.B."/>
            <person name="Maier U.G."/>
            <person name="McRose D."/>
            <person name="Mock T."/>
            <person name="Neilson J.A."/>
            <person name="Onodera N.T."/>
            <person name="Poole A.M."/>
            <person name="Pritham E.J."/>
            <person name="Richards T.A."/>
            <person name="Rocap G."/>
            <person name="Roy S.W."/>
            <person name="Sarai C."/>
            <person name="Schaack S."/>
            <person name="Shirato S."/>
            <person name="Slamovits C.H."/>
            <person name="Spencer D.F."/>
            <person name="Suzuki S."/>
            <person name="Worden A.Z."/>
            <person name="Zauner S."/>
            <person name="Barry K."/>
            <person name="Bell C."/>
            <person name="Bharti A.K."/>
            <person name="Crow J.A."/>
            <person name="Grimwood J."/>
            <person name="Kramer R."/>
            <person name="Lindquist E."/>
            <person name="Lucas S."/>
            <person name="Salamov A."/>
            <person name="McFadden G.I."/>
            <person name="Lane C.E."/>
            <person name="Keeling P.J."/>
            <person name="Gray M.W."/>
            <person name="Grigoriev I.V."/>
            <person name="Archibald J.M."/>
        </authorList>
    </citation>
    <scope>NUCLEOTIDE SEQUENCE</scope>
    <source>
        <strain evidence="8 10">CCMP2712</strain>
    </source>
</reference>
<dbReference type="SUPFAM" id="SSF51695">
    <property type="entry name" value="PLC-like phosphodiesterases"/>
    <property type="match status" value="1"/>
</dbReference>
<evidence type="ECO:0000313" key="10">
    <source>
        <dbReference type="Proteomes" id="UP000011087"/>
    </source>
</evidence>
<reference evidence="10" key="2">
    <citation type="submission" date="2012-11" db="EMBL/GenBank/DDBJ databases">
        <authorList>
            <person name="Kuo A."/>
            <person name="Curtis B.A."/>
            <person name="Tanifuji G."/>
            <person name="Burki F."/>
            <person name="Gruber A."/>
            <person name="Irimia M."/>
            <person name="Maruyama S."/>
            <person name="Arias M.C."/>
            <person name="Ball S.G."/>
            <person name="Gile G.H."/>
            <person name="Hirakawa Y."/>
            <person name="Hopkins J.F."/>
            <person name="Rensing S.A."/>
            <person name="Schmutz J."/>
            <person name="Symeonidi A."/>
            <person name="Elias M."/>
            <person name="Eveleigh R.J."/>
            <person name="Herman E.K."/>
            <person name="Klute M.J."/>
            <person name="Nakayama T."/>
            <person name="Obornik M."/>
            <person name="Reyes-Prieto A."/>
            <person name="Armbrust E.V."/>
            <person name="Aves S.J."/>
            <person name="Beiko R.G."/>
            <person name="Coutinho P."/>
            <person name="Dacks J.B."/>
            <person name="Durnford D.G."/>
            <person name="Fast N.M."/>
            <person name="Green B.R."/>
            <person name="Grisdale C."/>
            <person name="Hempe F."/>
            <person name="Henrissat B."/>
            <person name="Hoppner M.P."/>
            <person name="Ishida K.-I."/>
            <person name="Kim E."/>
            <person name="Koreny L."/>
            <person name="Kroth P.G."/>
            <person name="Liu Y."/>
            <person name="Malik S.-B."/>
            <person name="Maier U.G."/>
            <person name="McRose D."/>
            <person name="Mock T."/>
            <person name="Neilson J.A."/>
            <person name="Onodera N.T."/>
            <person name="Poole A.M."/>
            <person name="Pritham E.J."/>
            <person name="Richards T.A."/>
            <person name="Rocap G."/>
            <person name="Roy S.W."/>
            <person name="Sarai C."/>
            <person name="Schaack S."/>
            <person name="Shirato S."/>
            <person name="Slamovits C.H."/>
            <person name="Spencer D.F."/>
            <person name="Suzuki S."/>
            <person name="Worden A.Z."/>
            <person name="Zauner S."/>
            <person name="Barry K."/>
            <person name="Bell C."/>
            <person name="Bharti A.K."/>
            <person name="Crow J.A."/>
            <person name="Grimwood J."/>
            <person name="Kramer R."/>
            <person name="Lindquist E."/>
            <person name="Lucas S."/>
            <person name="Salamov A."/>
            <person name="McFadden G.I."/>
            <person name="Lane C.E."/>
            <person name="Keeling P.J."/>
            <person name="Gray M.W."/>
            <person name="Grigoriev I.V."/>
            <person name="Archibald J.M."/>
        </authorList>
    </citation>
    <scope>NUCLEOTIDE SEQUENCE</scope>
    <source>
        <strain evidence="10">CCMP2712</strain>
    </source>
</reference>
<evidence type="ECO:0000256" key="3">
    <source>
        <dbReference type="ARBA" id="ARBA00022729"/>
    </source>
</evidence>
<dbReference type="HOGENOM" id="CLU_036449_0_0_1"/>
<dbReference type="InterPro" id="IPR030395">
    <property type="entry name" value="GP_PDE_dom"/>
</dbReference>
<reference evidence="9" key="3">
    <citation type="submission" date="2015-06" db="UniProtKB">
        <authorList>
            <consortium name="EnsemblProtists"/>
        </authorList>
    </citation>
    <scope>IDENTIFICATION</scope>
</reference>
<dbReference type="AlphaFoldDB" id="L1J5P6"/>
<dbReference type="eggNOG" id="ENOG502QW99">
    <property type="taxonomic scope" value="Eukaryota"/>
</dbReference>
<dbReference type="PaxDb" id="55529-EKX43405"/>
<protein>
    <recommendedName>
        <fullName evidence="2">glycerophosphodiester phosphodiesterase</fullName>
        <ecNumber evidence="2">3.1.4.46</ecNumber>
    </recommendedName>
</protein>
<dbReference type="GO" id="GO:0008889">
    <property type="term" value="F:glycerophosphodiester phosphodiesterase activity"/>
    <property type="evidence" value="ECO:0007669"/>
    <property type="project" value="UniProtKB-EC"/>
</dbReference>
<dbReference type="Gene3D" id="3.20.20.190">
    <property type="entry name" value="Phosphatidylinositol (PI) phosphodiesterase"/>
    <property type="match status" value="1"/>
</dbReference>
<comment type="similarity">
    <text evidence="1">Belongs to the glycerophosphoryl diester phosphodiesterase family.</text>
</comment>
<dbReference type="PROSITE" id="PS51704">
    <property type="entry name" value="GP_PDE"/>
    <property type="match status" value="1"/>
</dbReference>
<keyword evidence="3" id="KW-0732">Signal</keyword>
<dbReference type="KEGG" id="gtt:GUITHDRAFT_110528"/>
<dbReference type="EC" id="3.1.4.46" evidence="2"/>
<dbReference type="STRING" id="905079.L1J5P6"/>
<dbReference type="OrthoDB" id="1058301at2759"/>
<gene>
    <name evidence="8" type="ORF">GUITHDRAFT_110528</name>
</gene>
<accession>L1J5P6</accession>
<evidence type="ECO:0000256" key="1">
    <source>
        <dbReference type="ARBA" id="ARBA00007277"/>
    </source>
</evidence>
<evidence type="ECO:0000259" key="7">
    <source>
        <dbReference type="PROSITE" id="PS51704"/>
    </source>
</evidence>
<keyword evidence="10" id="KW-1185">Reference proteome</keyword>
<keyword evidence="4" id="KW-0319">Glycerol metabolism</keyword>
<dbReference type="EnsemblProtists" id="EKX43405">
    <property type="protein sequence ID" value="EKX43405"/>
    <property type="gene ID" value="GUITHDRAFT_110528"/>
</dbReference>
<evidence type="ECO:0000256" key="5">
    <source>
        <dbReference type="ARBA" id="ARBA00022801"/>
    </source>
</evidence>
<dbReference type="OMA" id="GGWYYQS"/>
<dbReference type="RefSeq" id="XP_005830385.1">
    <property type="nucleotide sequence ID" value="XM_005830328.1"/>
</dbReference>
<keyword evidence="5" id="KW-0378">Hydrolase</keyword>
<dbReference type="Proteomes" id="UP000011087">
    <property type="component" value="Unassembled WGS sequence"/>
</dbReference>
<evidence type="ECO:0000256" key="2">
    <source>
        <dbReference type="ARBA" id="ARBA00012247"/>
    </source>
</evidence>
<evidence type="ECO:0000313" key="9">
    <source>
        <dbReference type="EnsemblProtists" id="EKX43405"/>
    </source>
</evidence>
<name>L1J5P6_GUITC</name>
<dbReference type="GO" id="GO:0006629">
    <property type="term" value="P:lipid metabolic process"/>
    <property type="evidence" value="ECO:0007669"/>
    <property type="project" value="InterPro"/>
</dbReference>
<sequence length="552" mass="61858">MPSMAPRRGNLTAGGAYERLGKNARASLHKSIGPDGNFTNIKFPMFHRKTGGGEMQQSDLHGEEISEDTLAYDEAYEDELSGRGLPSTVSPSDPINGWKDVDVERAMPEKRDARRTSLSFCTLFLFWKLRAYVFNYHRADVGARAWYLADRLLDESSVSAAELQSESYQGRLWRLRSLSSKLTWDKCLSPMKRDERSIAHRGAPLMFPEHTLEGYTSAVRMGAGMLECDAVFTRDRVAVCRHSACDLHYTTNILRVPALADKCDKKFQPGEGARCCTTDLLASEYKQLCGTMEMMTNVGARTVDEYLSVPSWRTTLYQDGGCATVMTQKEYIQLSMGREMKVKMIPELKEHDYSKIGIHSQDEAADRFIQDYLDLGVPPALLFPQTFSKQHATRWLSKYPIAKNTVLLYSPGGQEQNGKDTWETTYKGWFEELQRLGQPIKFAGLPLNEVISANDALGGSFSPTEPVRYLKEQGIEIIVWTLERSGAVPSGWYLGVHQGNASTGTHGNVQSAVRKDADIYLLLDVLFKEVGVYGVFSDWPGTVTHYLNCALP</sequence>
<evidence type="ECO:0000256" key="4">
    <source>
        <dbReference type="ARBA" id="ARBA00022798"/>
    </source>
</evidence>
<proteinExistence type="inferred from homology"/>
<dbReference type="PANTHER" id="PTHR43620:SF7">
    <property type="entry name" value="GLYCEROPHOSPHODIESTER PHOSPHODIESTERASE GDPD5-RELATED"/>
    <property type="match status" value="1"/>
</dbReference>
<dbReference type="PANTHER" id="PTHR43620">
    <property type="entry name" value="GLYCEROPHOSPHORYL DIESTER PHOSPHODIESTERASE"/>
    <property type="match status" value="1"/>
</dbReference>
<dbReference type="EMBL" id="JH993010">
    <property type="protein sequence ID" value="EKX43405.1"/>
    <property type="molecule type" value="Genomic_DNA"/>
</dbReference>
<organism evidence="8">
    <name type="scientific">Guillardia theta (strain CCMP2712)</name>
    <name type="common">Cryptophyte</name>
    <dbReference type="NCBI Taxonomy" id="905079"/>
    <lineage>
        <taxon>Eukaryota</taxon>
        <taxon>Cryptophyceae</taxon>
        <taxon>Pyrenomonadales</taxon>
        <taxon>Geminigeraceae</taxon>
        <taxon>Guillardia</taxon>
    </lineage>
</organism>